<keyword evidence="1" id="KW-0812">Transmembrane</keyword>
<organism evidence="3 4">
    <name type="scientific">Aliigemmobacter aestuarii</name>
    <dbReference type="NCBI Taxonomy" id="1445661"/>
    <lineage>
        <taxon>Bacteria</taxon>
        <taxon>Pseudomonadati</taxon>
        <taxon>Pseudomonadota</taxon>
        <taxon>Alphaproteobacteria</taxon>
        <taxon>Rhodobacterales</taxon>
        <taxon>Paracoccaceae</taxon>
        <taxon>Aliigemmobacter</taxon>
    </lineage>
</organism>
<comment type="caution">
    <text evidence="3">The sequence shown here is derived from an EMBL/GenBank/DDBJ whole genome shotgun (WGS) entry which is preliminary data.</text>
</comment>
<dbReference type="Proteomes" id="UP000309450">
    <property type="component" value="Unassembled WGS sequence"/>
</dbReference>
<evidence type="ECO:0000256" key="1">
    <source>
        <dbReference type="SAM" id="Phobius"/>
    </source>
</evidence>
<keyword evidence="1" id="KW-0472">Membrane</keyword>
<keyword evidence="2" id="KW-0732">Signal</keyword>
<keyword evidence="4" id="KW-1185">Reference proteome</keyword>
<evidence type="ECO:0000313" key="3">
    <source>
        <dbReference type="EMBL" id="THD85245.1"/>
    </source>
</evidence>
<gene>
    <name evidence="3" type="ORF">E7811_05935</name>
</gene>
<proteinExistence type="predicted"/>
<dbReference type="EMBL" id="SSND01000001">
    <property type="protein sequence ID" value="THD85245.1"/>
    <property type="molecule type" value="Genomic_DNA"/>
</dbReference>
<evidence type="ECO:0008006" key="5">
    <source>
        <dbReference type="Google" id="ProtNLM"/>
    </source>
</evidence>
<accession>A0A4S3MTN6</accession>
<name>A0A4S3MTN6_9RHOB</name>
<feature type="signal peptide" evidence="2">
    <location>
        <begin position="1"/>
        <end position="22"/>
    </location>
</feature>
<evidence type="ECO:0000256" key="2">
    <source>
        <dbReference type="SAM" id="SignalP"/>
    </source>
</evidence>
<protein>
    <recommendedName>
        <fullName evidence="5">VPEID-CTERM sorting domain-containing protein</fullName>
    </recommendedName>
</protein>
<dbReference type="RefSeq" id="WP_136393619.1">
    <property type="nucleotide sequence ID" value="NZ_SSND01000001.1"/>
</dbReference>
<sequence>MLASRLMLAAAALSASASQVMAQSYASCSWWYAWRCSGGTTTTTTSTRPTASSVPEIDASTGLIALVAVLAVVAYTWDRRRRANRA</sequence>
<keyword evidence="1" id="KW-1133">Transmembrane helix</keyword>
<feature type="transmembrane region" description="Helical" evidence="1">
    <location>
        <begin position="59"/>
        <end position="77"/>
    </location>
</feature>
<dbReference type="AlphaFoldDB" id="A0A4S3MTN6"/>
<reference evidence="3 4" key="1">
    <citation type="submission" date="2019-04" db="EMBL/GenBank/DDBJ databases">
        <title>Draft genome sequence of Gemmobacter aestuarii sp. nov.</title>
        <authorList>
            <person name="Hameed A."/>
            <person name="Lin S.-Y."/>
            <person name="Shahina M."/>
            <person name="Lai W.-A."/>
            <person name="Young C.-C."/>
        </authorList>
    </citation>
    <scope>NUCLEOTIDE SEQUENCE [LARGE SCALE GENOMIC DNA]</scope>
    <source>
        <strain evidence="3 4">CC-PW-75</strain>
    </source>
</reference>
<evidence type="ECO:0000313" key="4">
    <source>
        <dbReference type="Proteomes" id="UP000309450"/>
    </source>
</evidence>
<feature type="chain" id="PRO_5020774725" description="VPEID-CTERM sorting domain-containing protein" evidence="2">
    <location>
        <begin position="23"/>
        <end position="86"/>
    </location>
</feature>